<dbReference type="RefSeq" id="XP_033809636.1">
    <property type="nucleotide sequence ID" value="XM_033953745.1"/>
</dbReference>
<dbReference type="PANTHER" id="PTHR24366">
    <property type="entry name" value="IG(IMMUNOGLOBULIN) AND LRR(LEUCINE RICH REPEAT) DOMAINS"/>
    <property type="match status" value="1"/>
</dbReference>
<dbReference type="SMART" id="SM00369">
    <property type="entry name" value="LRR_TYP"/>
    <property type="match status" value="11"/>
</dbReference>
<dbReference type="InterPro" id="IPR032675">
    <property type="entry name" value="LRR_dom_sf"/>
</dbReference>
<keyword evidence="1" id="KW-0433">Leucine-rich repeat</keyword>
<dbReference type="PANTHER" id="PTHR24366:SF96">
    <property type="entry name" value="LEUCINE RICH REPEAT CONTAINING 53"/>
    <property type="match status" value="1"/>
</dbReference>
<feature type="chain" id="PRO_5027862977" evidence="4">
    <location>
        <begin position="48"/>
        <end position="682"/>
    </location>
</feature>
<evidence type="ECO:0000256" key="2">
    <source>
        <dbReference type="ARBA" id="ARBA00022737"/>
    </source>
</evidence>
<feature type="signal peptide" evidence="4">
    <location>
        <begin position="1"/>
        <end position="47"/>
    </location>
</feature>
<dbReference type="OrthoDB" id="2020019at2759"/>
<dbReference type="Proteomes" id="UP000515159">
    <property type="component" value="Chromosome 8"/>
</dbReference>
<evidence type="ECO:0000256" key="1">
    <source>
        <dbReference type="ARBA" id="ARBA00022614"/>
    </source>
</evidence>
<dbReference type="PROSITE" id="PS51450">
    <property type="entry name" value="LRR"/>
    <property type="match status" value="3"/>
</dbReference>
<evidence type="ECO:0000313" key="6">
    <source>
        <dbReference type="RefSeq" id="XP_033809636.1"/>
    </source>
</evidence>
<dbReference type="InterPro" id="IPR001611">
    <property type="entry name" value="Leu-rich_rpt"/>
</dbReference>
<reference evidence="6" key="1">
    <citation type="submission" date="2025-08" db="UniProtKB">
        <authorList>
            <consortium name="RefSeq"/>
        </authorList>
    </citation>
    <scope>IDENTIFICATION</scope>
</reference>
<evidence type="ECO:0000256" key="3">
    <source>
        <dbReference type="ARBA" id="ARBA00023157"/>
    </source>
</evidence>
<dbReference type="SUPFAM" id="SSF52058">
    <property type="entry name" value="L domain-like"/>
    <property type="match status" value="2"/>
</dbReference>
<protein>
    <submittedName>
        <fullName evidence="6">Toll-like receptor 5</fullName>
    </submittedName>
</protein>
<dbReference type="AlphaFoldDB" id="A0A6P8RY88"/>
<dbReference type="GeneID" id="117364506"/>
<evidence type="ECO:0000256" key="4">
    <source>
        <dbReference type="SAM" id="SignalP"/>
    </source>
</evidence>
<accession>A0A6P8RY88</accession>
<dbReference type="FunFam" id="3.80.10.10:FF:000365">
    <property type="entry name" value="Toll-like receptor 5"/>
    <property type="match status" value="1"/>
</dbReference>
<keyword evidence="4" id="KW-0732">Signal</keyword>
<dbReference type="InParanoid" id="A0A6P8RY88"/>
<dbReference type="Gene3D" id="3.80.10.10">
    <property type="entry name" value="Ribonuclease Inhibitor"/>
    <property type="match status" value="3"/>
</dbReference>
<keyword evidence="2" id="KW-0677">Repeat</keyword>
<organism evidence="5 6">
    <name type="scientific">Geotrypetes seraphini</name>
    <name type="common">Gaboon caecilian</name>
    <name type="synonym">Caecilia seraphini</name>
    <dbReference type="NCBI Taxonomy" id="260995"/>
    <lineage>
        <taxon>Eukaryota</taxon>
        <taxon>Metazoa</taxon>
        <taxon>Chordata</taxon>
        <taxon>Craniata</taxon>
        <taxon>Vertebrata</taxon>
        <taxon>Euteleostomi</taxon>
        <taxon>Amphibia</taxon>
        <taxon>Gymnophiona</taxon>
        <taxon>Geotrypetes</taxon>
    </lineage>
</organism>
<keyword evidence="5" id="KW-1185">Reference proteome</keyword>
<proteinExistence type="predicted"/>
<dbReference type="InterPro" id="IPR003591">
    <property type="entry name" value="Leu-rich_rpt_typical-subtyp"/>
</dbReference>
<sequence>MIIESIRTTFPFVSSAHRANQGPRLQLSCTMLQWSLLLLLGVANTATQNCHPTFVKSTVVSNCQAQGHLSVPEIDPSTEVLFLSFNLISDIMELSFPRLENIRTLTLGLQGSGFLNVGENAFMNLHNLTFLDLGGNKKISLHLDSFSGLRKLEVLLLDANGINDTILERGYFRHLVSLKKLDLSANQIKRLRPDPTFQNLKMLNSLHLKLNKIEWVCGEDLKHLQGHNLSLLDLSSNRLSYREPWQSESTCSNPFYNITIETLDISSNPWNVESAERFFMTVLGTQIRHLTMQYPGGIGRSFGFKNLQDIDATTFSGLNESNILSLDISHGSLFELNAHVFSVFPQLNILNLAFNKINKVNQYAFAGLQNLVMLNLSNNLLGEIYSDSFESLRSSPIRYLSLQSNHIGAVQYDALSGLNSMQTLDLRDNSLLQIPPMQLPNLKQVLLGENRIKNTIGIQTFASSATLIDLAYNRLENLGEFWNLMKIPTLEFLFLSHNWISRCSISSQTTVLQNNRLHVLDLSYNSLEVVWQSGTCWNIFHGLNRLISLNLSKTYLSFLPEGLFQGLQALRNLDLSGNVIVSLPENMFEDLRSLKFLRLNDNNLVTLTPSGLDMLPSLSLLDLKDTRFVCHCGLKDFVSWLQATKVSLNCLAEDISCYRPQEPLLEVPLLKFVEDNCMYEIN</sequence>
<gene>
    <name evidence="6" type="primary">LOC117364506</name>
</gene>
<dbReference type="Pfam" id="PF13855">
    <property type="entry name" value="LRR_8"/>
    <property type="match status" value="4"/>
</dbReference>
<evidence type="ECO:0000313" key="5">
    <source>
        <dbReference type="Proteomes" id="UP000515159"/>
    </source>
</evidence>
<name>A0A6P8RY88_GEOSA</name>
<keyword evidence="3" id="KW-1015">Disulfide bond</keyword>
<dbReference type="KEGG" id="gsh:117364506"/>
<dbReference type="FunFam" id="3.80.10.10:FF:000306">
    <property type="entry name" value="Toll-like receptor 5"/>
    <property type="match status" value="1"/>
</dbReference>